<keyword evidence="3" id="KW-1185">Reference proteome</keyword>
<feature type="domain" description="Metallo-beta-lactamase" evidence="1">
    <location>
        <begin position="32"/>
        <end position="223"/>
    </location>
</feature>
<dbReference type="PANTHER" id="PTHR46018">
    <property type="entry name" value="ZINC PHOSPHODIESTERASE ELAC PROTEIN 1"/>
    <property type="match status" value="1"/>
</dbReference>
<dbReference type="CDD" id="cd07716">
    <property type="entry name" value="RNaseZ_short-form-like_MBL-fold"/>
    <property type="match status" value="1"/>
</dbReference>
<evidence type="ECO:0000259" key="1">
    <source>
        <dbReference type="Pfam" id="PF12706"/>
    </source>
</evidence>
<dbReference type="EMBL" id="VOHM01000013">
    <property type="protein sequence ID" value="TWT25034.1"/>
    <property type="molecule type" value="Genomic_DNA"/>
</dbReference>
<protein>
    <submittedName>
        <fullName evidence="2">MBL fold metallo-hydrolase</fullName>
    </submittedName>
</protein>
<dbReference type="InterPro" id="IPR001279">
    <property type="entry name" value="Metallo-B-lactamas"/>
</dbReference>
<dbReference type="GO" id="GO:0042781">
    <property type="term" value="F:3'-tRNA processing endoribonuclease activity"/>
    <property type="evidence" value="ECO:0007669"/>
    <property type="project" value="TreeGrafter"/>
</dbReference>
<dbReference type="SUPFAM" id="SSF56281">
    <property type="entry name" value="Metallo-hydrolase/oxidoreductase"/>
    <property type="match status" value="1"/>
</dbReference>
<evidence type="ECO:0000313" key="2">
    <source>
        <dbReference type="EMBL" id="TWT25034.1"/>
    </source>
</evidence>
<organism evidence="2 3">
    <name type="scientific">Corynebacterium canis</name>
    <dbReference type="NCBI Taxonomy" id="679663"/>
    <lineage>
        <taxon>Bacteria</taxon>
        <taxon>Bacillati</taxon>
        <taxon>Actinomycetota</taxon>
        <taxon>Actinomycetes</taxon>
        <taxon>Mycobacteriales</taxon>
        <taxon>Corynebacteriaceae</taxon>
        <taxon>Corynebacterium</taxon>
    </lineage>
</organism>
<proteinExistence type="predicted"/>
<dbReference type="OrthoDB" id="9800940at2"/>
<dbReference type="PANTHER" id="PTHR46018:SF4">
    <property type="entry name" value="METALLO-HYDROLASE YHFI-RELATED"/>
    <property type="match status" value="1"/>
</dbReference>
<dbReference type="InterPro" id="IPR036866">
    <property type="entry name" value="RibonucZ/Hydroxyglut_hydro"/>
</dbReference>
<comment type="caution">
    <text evidence="2">The sequence shown here is derived from an EMBL/GenBank/DDBJ whole genome shotgun (WGS) entry which is preliminary data.</text>
</comment>
<dbReference type="Pfam" id="PF12706">
    <property type="entry name" value="Lactamase_B_2"/>
    <property type="match status" value="1"/>
</dbReference>
<dbReference type="AlphaFoldDB" id="A0A5C5UFN1"/>
<name>A0A5C5UFN1_9CORY</name>
<sequence>MKLTILGCSGSLSAPGNPASGYLITVDNAPSVLMDIGPGVLASLQEVQNPSDTHVVLSHLHPDHCLDFPSLLVWRRYHPTARAEQRHLCIGPMDTTHRLGMLSSDDPDGVDDMSDSFAITSWVARQSEIVDRLRITPYPTVHPIESYAMRVVEPHTGAVLAYSGDSAYTDELIECAAAADLFLCEATWGASSEGMTPNIHMSGAEAGRIAQKAGVRELVLVHIPPWGDPEGAKTAAEAEFDGKVTIGRPGMEFTFL</sequence>
<keyword evidence="2" id="KW-0378">Hydrolase</keyword>
<dbReference type="Gene3D" id="3.60.15.10">
    <property type="entry name" value="Ribonuclease Z/Hydroxyacylglutathione hydrolase-like"/>
    <property type="match status" value="1"/>
</dbReference>
<dbReference type="RefSeq" id="WP_146324446.1">
    <property type="nucleotide sequence ID" value="NZ_BAABLR010000010.1"/>
</dbReference>
<accession>A0A5C5UFN1</accession>
<gene>
    <name evidence="2" type="ORF">FRX94_07150</name>
</gene>
<evidence type="ECO:0000313" key="3">
    <source>
        <dbReference type="Proteomes" id="UP000320791"/>
    </source>
</evidence>
<dbReference type="Proteomes" id="UP000320791">
    <property type="component" value="Unassembled WGS sequence"/>
</dbReference>
<reference evidence="2 3" key="1">
    <citation type="submission" date="2019-08" db="EMBL/GenBank/DDBJ databases">
        <authorList>
            <person name="Lei W."/>
        </authorList>
    </citation>
    <scope>NUCLEOTIDE SEQUENCE [LARGE SCALE GENOMIC DNA]</scope>
    <source>
        <strain evidence="2 3">CCUG 58627</strain>
    </source>
</reference>